<evidence type="ECO:0000313" key="2">
    <source>
        <dbReference type="Proteomes" id="UP001597231"/>
    </source>
</evidence>
<reference evidence="2" key="1">
    <citation type="journal article" date="2019" name="Int. J. Syst. Evol. Microbiol.">
        <title>The Global Catalogue of Microorganisms (GCM) 10K type strain sequencing project: providing services to taxonomists for standard genome sequencing and annotation.</title>
        <authorList>
            <consortium name="The Broad Institute Genomics Platform"/>
            <consortium name="The Broad Institute Genome Sequencing Center for Infectious Disease"/>
            <person name="Wu L."/>
            <person name="Ma J."/>
        </authorList>
    </citation>
    <scope>NUCLEOTIDE SEQUENCE [LARGE SCALE GENOMIC DNA]</scope>
    <source>
        <strain evidence="2">CCUG 53915</strain>
    </source>
</reference>
<proteinExistence type="predicted"/>
<organism evidence="1 2">
    <name type="scientific">Sporosarcina contaminans</name>
    <dbReference type="NCBI Taxonomy" id="633403"/>
    <lineage>
        <taxon>Bacteria</taxon>
        <taxon>Bacillati</taxon>
        <taxon>Bacillota</taxon>
        <taxon>Bacilli</taxon>
        <taxon>Bacillales</taxon>
        <taxon>Caryophanaceae</taxon>
        <taxon>Sporosarcina</taxon>
    </lineage>
</organism>
<sequence length="101" mass="11574">MIKVVGTVEFLTPKSSSHYNIRKRKARIQPVETEQLTTRDGALSYKISAKFEILLEKDYNCKSENDYVGKVKPFLDSLIVSSLILNTQIYSIGQVYFPLQQ</sequence>
<comment type="caution">
    <text evidence="1">The sequence shown here is derived from an EMBL/GenBank/DDBJ whole genome shotgun (WGS) entry which is preliminary data.</text>
</comment>
<dbReference type="EMBL" id="JBHTLT010000124">
    <property type="protein sequence ID" value="MFD1206469.1"/>
    <property type="molecule type" value="Genomic_DNA"/>
</dbReference>
<gene>
    <name evidence="1" type="ORF">ACFQ38_15335</name>
</gene>
<name>A0ABW3U2L1_9BACL</name>
<dbReference type="Proteomes" id="UP001597231">
    <property type="component" value="Unassembled WGS sequence"/>
</dbReference>
<keyword evidence="2" id="KW-1185">Reference proteome</keyword>
<evidence type="ECO:0000313" key="1">
    <source>
        <dbReference type="EMBL" id="MFD1206469.1"/>
    </source>
</evidence>
<dbReference type="RefSeq" id="WP_336824839.1">
    <property type="nucleotide sequence ID" value="NZ_JBHTLT010000124.1"/>
</dbReference>
<protein>
    <submittedName>
        <fullName evidence="1">Uncharacterized protein</fullName>
    </submittedName>
</protein>
<accession>A0ABW3U2L1</accession>